<dbReference type="EMBL" id="VSRR010022983">
    <property type="protein sequence ID" value="MPC65146.1"/>
    <property type="molecule type" value="Genomic_DNA"/>
</dbReference>
<protein>
    <submittedName>
        <fullName evidence="2">Uncharacterized protein</fullName>
    </submittedName>
</protein>
<evidence type="ECO:0000256" key="1">
    <source>
        <dbReference type="SAM" id="MobiDB-lite"/>
    </source>
</evidence>
<dbReference type="OrthoDB" id="6238971at2759"/>
<keyword evidence="3" id="KW-1185">Reference proteome</keyword>
<comment type="caution">
    <text evidence="2">The sequence shown here is derived from an EMBL/GenBank/DDBJ whole genome shotgun (WGS) entry which is preliminary data.</text>
</comment>
<proteinExistence type="predicted"/>
<organism evidence="2 3">
    <name type="scientific">Portunus trituberculatus</name>
    <name type="common">Swimming crab</name>
    <name type="synonym">Neptunus trituberculatus</name>
    <dbReference type="NCBI Taxonomy" id="210409"/>
    <lineage>
        <taxon>Eukaryota</taxon>
        <taxon>Metazoa</taxon>
        <taxon>Ecdysozoa</taxon>
        <taxon>Arthropoda</taxon>
        <taxon>Crustacea</taxon>
        <taxon>Multicrustacea</taxon>
        <taxon>Malacostraca</taxon>
        <taxon>Eumalacostraca</taxon>
        <taxon>Eucarida</taxon>
        <taxon>Decapoda</taxon>
        <taxon>Pleocyemata</taxon>
        <taxon>Brachyura</taxon>
        <taxon>Eubrachyura</taxon>
        <taxon>Portunoidea</taxon>
        <taxon>Portunidae</taxon>
        <taxon>Portuninae</taxon>
        <taxon>Portunus</taxon>
    </lineage>
</organism>
<evidence type="ECO:0000313" key="2">
    <source>
        <dbReference type="EMBL" id="MPC65146.1"/>
    </source>
</evidence>
<accession>A0A5B7H5E2</accession>
<gene>
    <name evidence="2" type="ORF">E2C01_059275</name>
</gene>
<reference evidence="2 3" key="1">
    <citation type="submission" date="2019-05" db="EMBL/GenBank/DDBJ databases">
        <title>Another draft genome of Portunus trituberculatus and its Hox gene families provides insights of decapod evolution.</title>
        <authorList>
            <person name="Jeong J.-H."/>
            <person name="Song I."/>
            <person name="Kim S."/>
            <person name="Choi T."/>
            <person name="Kim D."/>
            <person name="Ryu S."/>
            <person name="Kim W."/>
        </authorList>
    </citation>
    <scope>NUCLEOTIDE SEQUENCE [LARGE SCALE GENOMIC DNA]</scope>
    <source>
        <tissue evidence="2">Muscle</tissue>
    </source>
</reference>
<name>A0A5B7H5E2_PORTR</name>
<feature type="region of interest" description="Disordered" evidence="1">
    <location>
        <begin position="94"/>
        <end position="113"/>
    </location>
</feature>
<evidence type="ECO:0000313" key="3">
    <source>
        <dbReference type="Proteomes" id="UP000324222"/>
    </source>
</evidence>
<dbReference type="AlphaFoldDB" id="A0A5B7H5E2"/>
<sequence length="113" mass="12016">MKMKCTYRLLVLLGAASCLLVLLGITGDVSRILDFGRCSSVSSPNSPVSLSLLSGSTYNGTPANPTFSSAATKDAQDRVSRWKAAAVDHGNKGGKITRYGEDEFPSFENETLP</sequence>
<dbReference type="Proteomes" id="UP000324222">
    <property type="component" value="Unassembled WGS sequence"/>
</dbReference>